<organism evidence="3 4">
    <name type="scientific">Marinomonas colpomeniae</name>
    <dbReference type="NCBI Taxonomy" id="2774408"/>
    <lineage>
        <taxon>Bacteria</taxon>
        <taxon>Pseudomonadati</taxon>
        <taxon>Pseudomonadota</taxon>
        <taxon>Gammaproteobacteria</taxon>
        <taxon>Oceanospirillales</taxon>
        <taxon>Oceanospirillaceae</taxon>
        <taxon>Marinomonas</taxon>
    </lineage>
</organism>
<gene>
    <name evidence="3" type="primary">zntR</name>
    <name evidence="3" type="ORF">IF202_02440</name>
</gene>
<dbReference type="InterPro" id="IPR000551">
    <property type="entry name" value="MerR-type_HTH_dom"/>
</dbReference>
<dbReference type="RefSeq" id="WP_191593276.1">
    <property type="nucleotide sequence ID" value="NZ_JACYFC010000001.1"/>
</dbReference>
<dbReference type="PRINTS" id="PR00040">
    <property type="entry name" value="HTHMERR"/>
</dbReference>
<evidence type="ECO:0000313" key="4">
    <source>
        <dbReference type="Proteomes" id="UP000604161"/>
    </source>
</evidence>
<dbReference type="PANTHER" id="PTHR30204">
    <property type="entry name" value="REDOX-CYCLING DRUG-SENSING TRANSCRIPTIONAL ACTIVATOR SOXR"/>
    <property type="match status" value="1"/>
</dbReference>
<dbReference type="InterPro" id="IPR009061">
    <property type="entry name" value="DNA-bd_dom_put_sf"/>
</dbReference>
<dbReference type="SMART" id="SM00422">
    <property type="entry name" value="HTH_MERR"/>
    <property type="match status" value="1"/>
</dbReference>
<evidence type="ECO:0000259" key="2">
    <source>
        <dbReference type="PROSITE" id="PS50937"/>
    </source>
</evidence>
<comment type="caution">
    <text evidence="3">The sequence shown here is derived from an EMBL/GenBank/DDBJ whole genome shotgun (WGS) entry which is preliminary data.</text>
</comment>
<protein>
    <submittedName>
        <fullName evidence="3">Zn(2+)-responsive transcriptional regulator</fullName>
    </submittedName>
</protein>
<dbReference type="InterPro" id="IPR047057">
    <property type="entry name" value="MerR_fam"/>
</dbReference>
<dbReference type="NCBIfam" id="NF007069">
    <property type="entry name" value="PRK09514.1"/>
    <property type="match status" value="1"/>
</dbReference>
<dbReference type="Proteomes" id="UP000604161">
    <property type="component" value="Unassembled WGS sequence"/>
</dbReference>
<feature type="domain" description="HTH merR-type" evidence="2">
    <location>
        <begin position="1"/>
        <end position="70"/>
    </location>
</feature>
<dbReference type="CDD" id="cd04770">
    <property type="entry name" value="HTH_HMRTR"/>
    <property type="match status" value="1"/>
</dbReference>
<keyword evidence="4" id="KW-1185">Reference proteome</keyword>
<sequence>MYRIGELAKACHINNDTLRFYEKNGLLCPSSRTESGYRLYTEGDREILQFILRAKDVGFTLAEIKELLSIEINKADKACADVKILVDIKLNAVEKKLAELSRFHTSLKRLSDACCGSSISAEHCTILEALESDTDDVRHERHHKQGGK</sequence>
<dbReference type="NCBIfam" id="TIGR02043">
    <property type="entry name" value="ZntR"/>
    <property type="match status" value="1"/>
</dbReference>
<evidence type="ECO:0000256" key="1">
    <source>
        <dbReference type="ARBA" id="ARBA00023125"/>
    </source>
</evidence>
<accession>A0ABR8NWM5</accession>
<dbReference type="InterPro" id="IPR011788">
    <property type="entry name" value="ZntR"/>
</dbReference>
<dbReference type="SUPFAM" id="SSF46955">
    <property type="entry name" value="Putative DNA-binding domain"/>
    <property type="match status" value="1"/>
</dbReference>
<name>A0ABR8NWM5_9GAMM</name>
<keyword evidence="1" id="KW-0238">DNA-binding</keyword>
<dbReference type="Gene3D" id="1.10.1660.10">
    <property type="match status" value="1"/>
</dbReference>
<dbReference type="Pfam" id="PF13411">
    <property type="entry name" value="MerR_1"/>
    <property type="match status" value="1"/>
</dbReference>
<proteinExistence type="predicted"/>
<dbReference type="PANTHER" id="PTHR30204:SF92">
    <property type="entry name" value="HTH-TYPE TRANSCRIPTIONAL REGULATOR ZNTR"/>
    <property type="match status" value="1"/>
</dbReference>
<reference evidence="3 4" key="1">
    <citation type="submission" date="2020-09" db="EMBL/GenBank/DDBJ databases">
        <title>Marinomonas sp. nov., isolated from the cysticercosis algae of Qingdao, China.</title>
        <authorList>
            <person name="Sun X."/>
        </authorList>
    </citation>
    <scope>NUCLEOTIDE SEQUENCE [LARGE SCALE GENOMIC DNA]</scope>
    <source>
        <strain evidence="3 4">SM2066</strain>
    </source>
</reference>
<dbReference type="PROSITE" id="PS50937">
    <property type="entry name" value="HTH_MERR_2"/>
    <property type="match status" value="1"/>
</dbReference>
<dbReference type="EMBL" id="JACYFC010000001">
    <property type="protein sequence ID" value="MBD5769899.1"/>
    <property type="molecule type" value="Genomic_DNA"/>
</dbReference>
<evidence type="ECO:0000313" key="3">
    <source>
        <dbReference type="EMBL" id="MBD5769899.1"/>
    </source>
</evidence>